<evidence type="ECO:0000256" key="1">
    <source>
        <dbReference type="SAM" id="MobiDB-lite"/>
    </source>
</evidence>
<comment type="caution">
    <text evidence="2">The sequence shown here is derived from an EMBL/GenBank/DDBJ whole genome shotgun (WGS) entry which is preliminary data.</text>
</comment>
<keyword evidence="3" id="KW-1185">Reference proteome</keyword>
<dbReference type="AlphaFoldDB" id="A0A814IXT4"/>
<sequence length="110" mass="11881">FDTETNLEESKNFSDLTPPEGVNVCVTLPVPVSEMKILPRLEPAARVDPANADVTIAPLEEEPAIPVFDPVPEPEPEPEPAPIYTGIRETATIPPPNNNKPKQIAPPIAK</sequence>
<proteinExistence type="predicted"/>
<gene>
    <name evidence="2" type="ORF">OXX778_LOCUS17847</name>
</gene>
<organism evidence="2 3">
    <name type="scientific">Brachionus calyciflorus</name>
    <dbReference type="NCBI Taxonomy" id="104777"/>
    <lineage>
        <taxon>Eukaryota</taxon>
        <taxon>Metazoa</taxon>
        <taxon>Spiralia</taxon>
        <taxon>Gnathifera</taxon>
        <taxon>Rotifera</taxon>
        <taxon>Eurotatoria</taxon>
        <taxon>Monogononta</taxon>
        <taxon>Pseudotrocha</taxon>
        <taxon>Ploima</taxon>
        <taxon>Brachionidae</taxon>
        <taxon>Brachionus</taxon>
    </lineage>
</organism>
<accession>A0A814IXT4</accession>
<name>A0A814IXT4_9BILA</name>
<reference evidence="2" key="1">
    <citation type="submission" date="2021-02" db="EMBL/GenBank/DDBJ databases">
        <authorList>
            <person name="Nowell W R."/>
        </authorList>
    </citation>
    <scope>NUCLEOTIDE SEQUENCE</scope>
    <source>
        <strain evidence="2">Ploen Becks lab</strain>
    </source>
</reference>
<dbReference type="Proteomes" id="UP000663879">
    <property type="component" value="Unassembled WGS sequence"/>
</dbReference>
<protein>
    <submittedName>
        <fullName evidence="2">Uncharacterized protein</fullName>
    </submittedName>
</protein>
<evidence type="ECO:0000313" key="3">
    <source>
        <dbReference type="Proteomes" id="UP000663879"/>
    </source>
</evidence>
<evidence type="ECO:0000313" key="2">
    <source>
        <dbReference type="EMBL" id="CAF1030659.1"/>
    </source>
</evidence>
<feature type="region of interest" description="Disordered" evidence="1">
    <location>
        <begin position="59"/>
        <end position="110"/>
    </location>
</feature>
<dbReference type="EMBL" id="CAJNOC010004697">
    <property type="protein sequence ID" value="CAF1030659.1"/>
    <property type="molecule type" value="Genomic_DNA"/>
</dbReference>
<feature type="non-terminal residue" evidence="2">
    <location>
        <position position="1"/>
    </location>
</feature>
<feature type="compositionally biased region" description="Low complexity" evidence="1">
    <location>
        <begin position="99"/>
        <end position="110"/>
    </location>
</feature>